<keyword evidence="1" id="KW-0732">Signal</keyword>
<organism evidence="2">
    <name type="scientific">uncultured Gemmatimonadota bacterium</name>
    <dbReference type="NCBI Taxonomy" id="203437"/>
    <lineage>
        <taxon>Bacteria</taxon>
        <taxon>Pseudomonadati</taxon>
        <taxon>Gemmatimonadota</taxon>
        <taxon>environmental samples</taxon>
    </lineage>
</organism>
<proteinExistence type="predicted"/>
<evidence type="ECO:0000313" key="2">
    <source>
        <dbReference type="EMBL" id="CAA9339693.1"/>
    </source>
</evidence>
<reference evidence="2" key="1">
    <citation type="submission" date="2020-02" db="EMBL/GenBank/DDBJ databases">
        <authorList>
            <person name="Meier V. D."/>
        </authorList>
    </citation>
    <scope>NUCLEOTIDE SEQUENCE</scope>
    <source>
        <strain evidence="2">AVDCRST_MAG89</strain>
    </source>
</reference>
<evidence type="ECO:0008006" key="3">
    <source>
        <dbReference type="Google" id="ProtNLM"/>
    </source>
</evidence>
<feature type="signal peptide" evidence="1">
    <location>
        <begin position="1"/>
        <end position="20"/>
    </location>
</feature>
<gene>
    <name evidence="2" type="ORF">AVDCRST_MAG89-2557</name>
</gene>
<dbReference type="AlphaFoldDB" id="A0A6J4LSG0"/>
<protein>
    <recommendedName>
        <fullName evidence="3">Lipid/polyisoprenoid-binding YceI-like domain-containing protein</fullName>
    </recommendedName>
</protein>
<dbReference type="PROSITE" id="PS51257">
    <property type="entry name" value="PROKAR_LIPOPROTEIN"/>
    <property type="match status" value="1"/>
</dbReference>
<sequence>MRNRTIHKLFGSAAIVLALAACGDSTGNEDSNRGSIAFSYSGAESGSFDADGEFRRGVTTSTTFSAAVIDEDGITLIGNEARTNNRSDLFLMVVPERRGTTTCTADDFDCEMLALFLLNASDTDQLSDGFFGGTDGSVNVTGLTENRVRGTFSLNLEDIESTAGTPAIVRLRSGTFDVPIVTQGELGGSLNRAPAAQAELLRVLRARAR</sequence>
<feature type="chain" id="PRO_5026747373" description="Lipid/polyisoprenoid-binding YceI-like domain-containing protein" evidence="1">
    <location>
        <begin position="21"/>
        <end position="209"/>
    </location>
</feature>
<accession>A0A6J4LSG0</accession>
<name>A0A6J4LSG0_9BACT</name>
<evidence type="ECO:0000256" key="1">
    <source>
        <dbReference type="SAM" id="SignalP"/>
    </source>
</evidence>
<dbReference type="EMBL" id="CADCTV010000535">
    <property type="protein sequence ID" value="CAA9339693.1"/>
    <property type="molecule type" value="Genomic_DNA"/>
</dbReference>